<dbReference type="RefSeq" id="XP_056526811.1">
    <property type="nucleotide sequence ID" value="XM_056661645.1"/>
</dbReference>
<name>A0A9W9LBH9_9EURO</name>
<reference evidence="6" key="1">
    <citation type="submission" date="2022-11" db="EMBL/GenBank/DDBJ databases">
        <authorList>
            <person name="Petersen C."/>
        </authorList>
    </citation>
    <scope>NUCLEOTIDE SEQUENCE</scope>
    <source>
        <strain evidence="6">IBT 22155</strain>
    </source>
</reference>
<dbReference type="Gene3D" id="3.40.50.300">
    <property type="entry name" value="P-loop containing nucleotide triphosphate hydrolases"/>
    <property type="match status" value="3"/>
</dbReference>
<feature type="compositionally biased region" description="Basic and acidic residues" evidence="2">
    <location>
        <begin position="1177"/>
        <end position="1197"/>
    </location>
</feature>
<dbReference type="InterPro" id="IPR027417">
    <property type="entry name" value="P-loop_NTPase"/>
</dbReference>
<evidence type="ECO:0000259" key="5">
    <source>
        <dbReference type="Pfam" id="PF25396"/>
    </source>
</evidence>
<dbReference type="PANTHER" id="PTHR10887">
    <property type="entry name" value="DNA2/NAM7 HELICASE FAMILY"/>
    <property type="match status" value="1"/>
</dbReference>
<keyword evidence="1" id="KW-0067">ATP-binding</keyword>
<proteinExistence type="predicted"/>
<protein>
    <submittedName>
        <fullName evidence="6">Uncharacterized protein</fullName>
    </submittedName>
</protein>
<feature type="domain" description="ZNFX1" evidence="5">
    <location>
        <begin position="110"/>
        <end position="217"/>
    </location>
</feature>
<keyword evidence="1" id="KW-0547">Nucleotide-binding</keyword>
<keyword evidence="1" id="KW-0378">Hydrolase</keyword>
<dbReference type="SUPFAM" id="SSF52540">
    <property type="entry name" value="P-loop containing nucleoside triphosphate hydrolases"/>
    <property type="match status" value="1"/>
</dbReference>
<dbReference type="InterPro" id="IPR057373">
    <property type="entry name" value="ZNFX1"/>
</dbReference>
<dbReference type="InterPro" id="IPR041677">
    <property type="entry name" value="DNA2/NAM7_AAA_11"/>
</dbReference>
<dbReference type="CDD" id="cd18808">
    <property type="entry name" value="SF1_C_Upf1"/>
    <property type="match status" value="1"/>
</dbReference>
<evidence type="ECO:0000259" key="4">
    <source>
        <dbReference type="Pfam" id="PF13087"/>
    </source>
</evidence>
<dbReference type="GeneID" id="81400815"/>
<keyword evidence="1" id="KW-0347">Helicase</keyword>
<feature type="compositionally biased region" description="Basic and acidic residues" evidence="2">
    <location>
        <begin position="1206"/>
        <end position="1223"/>
    </location>
</feature>
<dbReference type="Pfam" id="PF13087">
    <property type="entry name" value="AAA_12"/>
    <property type="match status" value="1"/>
</dbReference>
<dbReference type="InterPro" id="IPR045055">
    <property type="entry name" value="DNA2/NAM7-like"/>
</dbReference>
<evidence type="ECO:0000256" key="2">
    <source>
        <dbReference type="SAM" id="MobiDB-lite"/>
    </source>
</evidence>
<dbReference type="CDD" id="cd06008">
    <property type="entry name" value="NF-X1-zinc-finger"/>
    <property type="match status" value="1"/>
</dbReference>
<dbReference type="Pfam" id="PF13086">
    <property type="entry name" value="AAA_11"/>
    <property type="match status" value="1"/>
</dbReference>
<evidence type="ECO:0000259" key="3">
    <source>
        <dbReference type="Pfam" id="PF13086"/>
    </source>
</evidence>
<feature type="domain" description="DNA2/NAM7 helicase-like C-terminal" evidence="4">
    <location>
        <begin position="684"/>
        <end position="870"/>
    </location>
</feature>
<dbReference type="GO" id="GO:0031048">
    <property type="term" value="P:regulatory ncRNA-mediated heterochromatin formation"/>
    <property type="evidence" value="ECO:0007669"/>
    <property type="project" value="TreeGrafter"/>
</dbReference>
<feature type="compositionally biased region" description="Polar residues" evidence="2">
    <location>
        <begin position="47"/>
        <end position="56"/>
    </location>
</feature>
<dbReference type="Pfam" id="PF25396">
    <property type="entry name" value="ZNFX1"/>
    <property type="match status" value="1"/>
</dbReference>
<dbReference type="PANTHER" id="PTHR10887:SF341">
    <property type="entry name" value="NFX1-TYPE ZINC FINGER-CONTAINING PROTEIN 1"/>
    <property type="match status" value="1"/>
</dbReference>
<evidence type="ECO:0000256" key="1">
    <source>
        <dbReference type="ARBA" id="ARBA00022806"/>
    </source>
</evidence>
<feature type="region of interest" description="Disordered" evidence="2">
    <location>
        <begin position="1149"/>
        <end position="1239"/>
    </location>
</feature>
<dbReference type="Proteomes" id="UP001149079">
    <property type="component" value="Unassembled WGS sequence"/>
</dbReference>
<dbReference type="InterPro" id="IPR041679">
    <property type="entry name" value="DNA2/NAM7-like_C"/>
</dbReference>
<dbReference type="EMBL" id="JAPQKL010000001">
    <property type="protein sequence ID" value="KAJ5146337.1"/>
    <property type="molecule type" value="Genomic_DNA"/>
</dbReference>
<dbReference type="GO" id="GO:0004386">
    <property type="term" value="F:helicase activity"/>
    <property type="evidence" value="ECO:0007669"/>
    <property type="project" value="InterPro"/>
</dbReference>
<comment type="caution">
    <text evidence="6">The sequence shown here is derived from an EMBL/GenBank/DDBJ whole genome shotgun (WGS) entry which is preliminary data.</text>
</comment>
<feature type="region of interest" description="Disordered" evidence="2">
    <location>
        <begin position="44"/>
        <end position="68"/>
    </location>
</feature>
<dbReference type="InterPro" id="IPR047187">
    <property type="entry name" value="SF1_C_Upf1"/>
</dbReference>
<sequence length="1281" mass="143296">MPPRIRYYGQRGPKQAKPVNNDIRHYFDPIPQAHDTSEVWKTKPELPSSQELMGTTESEDAAGPIGNRIDGPWDSKDEYLKTHYELLREDSISPLRTAVNMLRADPWMMDTNDIAVYEKVFITGITAARAGLALHIQFSTRRAGKNIAWTYSNRLTPGAIVALTPREDAFSKKCVPAVVACRMTENIEKDPPEVDIFLVEPEDMEIDPQQEWIMVEHRMGYYEATRHTMTALQKLSKESFPLSEHICEVKKDIGPPEYLKAKPEMNFKHLSQDPKLDVGKYNVLEQWPSEPIGRLDASQWSALKEMFVKRLAIIQGPPGTGKTFTSLVALRMLLANRRPHDPPIIIAAQTNHALDQLLRQVAAFEPKYIRLGGRITDPEIRKHGTYALRQEQGPNFTIEGTLLDPAKKKQDKITAEIKGMLKILSPTNSEKPIGIQTFLRYKILSQVQADSLRKTSGNWQRSGTIAKTDPITAWLVDSLKEFSYRYVGDFGFAEDDIDREYEQLKEIEVEHGSLDEDLSTFMSQFIPFGPGLCSAESSRVSDSLVKKQLEQRDLWNIQRRYRGAVYDYMRQQLLLKLRKEVCRLAKDYEDATRRYKIGRFERDYCILEEARVIGMTTTGLSKYRGLISALKPRIILIEEAAEVIEAPVAVACLPSLEHLILVGDHQQLKGQCANHTLAGEPFYLDMSMFERLIRNQMPYIVLQVQRRMIPEIRSLLTPVYGNLLHDHPSVENHPYVPGMGGIRSFFFSHTTPESSDSLASKVNDFEASMVIKFLIYLVMNGVAPEKITVLTFYNGQKKLLLGKRALNSRISLPHINVLTVDSYQGEENDIIILSLVRSNEHRGIGFLAQDNRVCVALSRAKYGLYIFGNSRCVQGGSEFMDKVVKMMSEDIPYRRVGDLKDWDNITDGCEKPCGGTLVCGHKCLRQCHGDAHDWRSCKKRCTAKRPCCGATCICACSPPHEHDCNCPNGKEQKVQVYGQKAIENINPAAAATKAITGPVATRAITTTPTAKKPLTGPDAERIKEERAKGLQRWKDFASGGALVDDYRRAGWVLRDGHFERTTISATPPMERKGVKIVTPAKVETLIDLGEEDHPQKPIEQKNQRLITAPAIPKVIGGIQQNLIDFDDGGLQVEGLTKPLQVTAAVDTVSPAKDKQVSSASVGGKEKVSVAKENLSPKAKETKEKQVSSVGEKEKPSVTEKNLSPAAKEKHVSFASVSDKEKPSVSKKNLGPKAREIDNVPFSSFPADIQAAVLNNTGNRRLPSPAARTGVVPNMGTLIDLD</sequence>
<evidence type="ECO:0000313" key="6">
    <source>
        <dbReference type="EMBL" id="KAJ5146337.1"/>
    </source>
</evidence>
<organism evidence="6 7">
    <name type="scientific">Penicillium bovifimosum</name>
    <dbReference type="NCBI Taxonomy" id="126998"/>
    <lineage>
        <taxon>Eukaryota</taxon>
        <taxon>Fungi</taxon>
        <taxon>Dikarya</taxon>
        <taxon>Ascomycota</taxon>
        <taxon>Pezizomycotina</taxon>
        <taxon>Eurotiomycetes</taxon>
        <taxon>Eurotiomycetidae</taxon>
        <taxon>Eurotiales</taxon>
        <taxon>Aspergillaceae</taxon>
        <taxon>Penicillium</taxon>
    </lineage>
</organism>
<feature type="domain" description="DNA2/NAM7 helicase helicase" evidence="3">
    <location>
        <begin position="295"/>
        <end position="669"/>
    </location>
</feature>
<evidence type="ECO:0000313" key="7">
    <source>
        <dbReference type="Proteomes" id="UP001149079"/>
    </source>
</evidence>
<reference evidence="6" key="2">
    <citation type="journal article" date="2023" name="IMA Fungus">
        <title>Comparative genomic study of the Penicillium genus elucidates a diverse pangenome and 15 lateral gene transfer events.</title>
        <authorList>
            <person name="Petersen C."/>
            <person name="Sorensen T."/>
            <person name="Nielsen M.R."/>
            <person name="Sondergaard T.E."/>
            <person name="Sorensen J.L."/>
            <person name="Fitzpatrick D.A."/>
            <person name="Frisvad J.C."/>
            <person name="Nielsen K.L."/>
        </authorList>
    </citation>
    <scope>NUCLEOTIDE SEQUENCE</scope>
    <source>
        <strain evidence="6">IBT 22155</strain>
    </source>
</reference>
<accession>A0A9W9LBH9</accession>
<dbReference type="OrthoDB" id="409395at2759"/>
<dbReference type="GO" id="GO:0031380">
    <property type="term" value="C:nuclear RNA-directed RNA polymerase complex"/>
    <property type="evidence" value="ECO:0007669"/>
    <property type="project" value="TreeGrafter"/>
</dbReference>
<gene>
    <name evidence="6" type="ORF">N7515_000901</name>
</gene>
<keyword evidence="7" id="KW-1185">Reference proteome</keyword>